<feature type="transmembrane region" description="Helical" evidence="7">
    <location>
        <begin position="781"/>
        <end position="803"/>
    </location>
</feature>
<dbReference type="PANTHER" id="PTHR47281">
    <property type="entry name" value="OS09G0557700 PROTEIN"/>
    <property type="match status" value="1"/>
</dbReference>
<dbReference type="CDD" id="cd09631">
    <property type="entry name" value="DOMON_DOH"/>
    <property type="match status" value="2"/>
</dbReference>
<feature type="transmembrane region" description="Helical" evidence="7">
    <location>
        <begin position="741"/>
        <end position="760"/>
    </location>
</feature>
<keyword evidence="3 7" id="KW-0812">Transmembrane</keyword>
<dbReference type="eggNOG" id="KOG4731">
    <property type="taxonomic scope" value="Eukaryota"/>
</dbReference>
<evidence type="ECO:0000259" key="9">
    <source>
        <dbReference type="PROSITE" id="PS50836"/>
    </source>
</evidence>
<dbReference type="Gene3D" id="1.20.120.1770">
    <property type="match status" value="1"/>
</dbReference>
<evidence type="ECO:0000256" key="2">
    <source>
        <dbReference type="ARBA" id="ARBA00022448"/>
    </source>
</evidence>
<evidence type="ECO:0000256" key="7">
    <source>
        <dbReference type="SAM" id="Phobius"/>
    </source>
</evidence>
<keyword evidence="4" id="KW-0249">Electron transport</keyword>
<evidence type="ECO:0008006" key="14">
    <source>
        <dbReference type="Google" id="ProtNLM"/>
    </source>
</evidence>
<keyword evidence="5 7" id="KW-1133">Transmembrane helix</keyword>
<dbReference type="Pfam" id="PF03188">
    <property type="entry name" value="Cytochrom_B561"/>
    <property type="match status" value="1"/>
</dbReference>
<evidence type="ECO:0000256" key="6">
    <source>
        <dbReference type="ARBA" id="ARBA00023136"/>
    </source>
</evidence>
<dbReference type="HOGENOM" id="CLU_340217_0_0_1"/>
<dbReference type="InterPro" id="IPR006593">
    <property type="entry name" value="Cyt_b561/ferric_Rdtase_TM"/>
</dbReference>
<dbReference type="PROSITE" id="PS50836">
    <property type="entry name" value="DOMON"/>
    <property type="match status" value="2"/>
</dbReference>
<sequence>MAPLLPGVVVLLLLCVASPPLAVAVAAAAAACGTNTSLVGYEADLRMSQHQLRGRVEVLDGCSFRVAALDLLAGSASARWWRAEGPDLESLAHGAPAAGDPLNRTFLSESLVFRLLPGVSWPLVPVLAAFDPLTSSLFGFVRLSNDSSSDSEAPTMFGSCAQLSPRLRVRWTLHDASNSIDIGLEAAVGSEYYMAFGWAAPGAAEPSMIGADVAVTGFTEDGLPFADDYYITKYSECMVRADGAVEGVCPDTIYEQRDDNAAGVVNNTRLVYGHRLDGVSFVRFSRPLVSPDKKYDVPVNATANMTVIWAIGLVRPPDSLQPYYLPLGHGAPAGTAFGFATLNVSSSVAAASGGCVGPLDAEDKEDQDRITAERNTPLVVTAGPSLHYPNPPNPKKVLYINKKEAPLLKVERGVPVTFSVEAGHDAPLYITSDAVGGNATSRNATEVVFAGGAKAEGVPATPTELVWLPDRNTPDVVYYQSLYDPKMGWKIQVVDGGLSDMYNNSVLLDDQQVTFFWTLSGDSINIAARGERKSGYLAVGFGSAMVNSYAYVGWIDGNGTGHVTSYFIDGKDGASVHETRENLTHTRCRSENGAIVFELTRPLSPACSGRVECKNIIDPTTPLRVIWAMGSQWSSGRLSLNNMHSITSNRPVRVILLAGTAEAEEELRPVLAVHGFMMFVAWGLLIPGGIMAARYLKHLKGGDLWFQAHTYLQCSAMAVMFLGFLFAIAELRGFSFKSTHAKIGIAAFVLACLQPINAYLRPHLLAENGEILSRKNRVIWEYLHIITGRSALVVGAIALFTGLQHLGQRYGSKNIKGLTCGLILWAVGATSVVVYLEFMAARRRRGGGGADGLSGKWVLGNTDEDDSVDLLQSSKMESDSIEPMEVQLEPLKVAGVLHQINGTTVHKVIEHYLQIATILSVLCLSFVFSEGVLYCVLSDMDVKLHVRSTFVLVGYPPFRSGSLGSWLATLLRKKAWIRCCQEERKICRTGALPVLGSLESEAPLFLVIVMDHGHGPLKKCD</sequence>
<proteinExistence type="predicted"/>
<dbReference type="AlphaFoldDB" id="A0A0E0LE23"/>
<feature type="transmembrane region" description="Helical" evidence="7">
    <location>
        <begin position="815"/>
        <end position="836"/>
    </location>
</feature>
<dbReference type="SMART" id="SM00686">
    <property type="entry name" value="DM13"/>
    <property type="match status" value="1"/>
</dbReference>
<dbReference type="EnsemblPlants" id="OPUNC06G20660.1">
    <property type="protein sequence ID" value="OPUNC06G20660.1"/>
    <property type="gene ID" value="OPUNC06G20660"/>
</dbReference>
<feature type="signal peptide" evidence="8">
    <location>
        <begin position="1"/>
        <end position="24"/>
    </location>
</feature>
<evidence type="ECO:0000256" key="4">
    <source>
        <dbReference type="ARBA" id="ARBA00022982"/>
    </source>
</evidence>
<feature type="domain" description="DOMON" evidence="9">
    <location>
        <begin position="511"/>
        <end position="630"/>
    </location>
</feature>
<dbReference type="SMART" id="SM00665">
    <property type="entry name" value="B561"/>
    <property type="match status" value="1"/>
</dbReference>
<evidence type="ECO:0000313" key="13">
    <source>
        <dbReference type="Proteomes" id="UP000026962"/>
    </source>
</evidence>
<organism evidence="12">
    <name type="scientific">Oryza punctata</name>
    <name type="common">Red rice</name>
    <dbReference type="NCBI Taxonomy" id="4537"/>
    <lineage>
        <taxon>Eukaryota</taxon>
        <taxon>Viridiplantae</taxon>
        <taxon>Streptophyta</taxon>
        <taxon>Embryophyta</taxon>
        <taxon>Tracheophyta</taxon>
        <taxon>Spermatophyta</taxon>
        <taxon>Magnoliopsida</taxon>
        <taxon>Liliopsida</taxon>
        <taxon>Poales</taxon>
        <taxon>Poaceae</taxon>
        <taxon>BOP clade</taxon>
        <taxon>Oryzoideae</taxon>
        <taxon>Oryzeae</taxon>
        <taxon>Oryzinae</taxon>
        <taxon>Oryza</taxon>
    </lineage>
</organism>
<protein>
    <recommendedName>
        <fullName evidence="14">Cytochrome b561 domain-containing protein</fullName>
    </recommendedName>
</protein>
<comment type="subcellular location">
    <subcellularLocation>
        <location evidence="1">Membrane</location>
    </subcellularLocation>
</comment>
<feature type="domain" description="DOMON" evidence="9">
    <location>
        <begin position="165"/>
        <end position="312"/>
    </location>
</feature>
<feature type="domain" description="Cytochrome b561" evidence="10">
    <location>
        <begin position="638"/>
        <end position="843"/>
    </location>
</feature>
<keyword evidence="6 7" id="KW-0472">Membrane</keyword>
<dbReference type="STRING" id="4537.A0A0E0LE23"/>
<dbReference type="PROSITE" id="PS50939">
    <property type="entry name" value="CYTOCHROME_B561"/>
    <property type="match status" value="1"/>
</dbReference>
<dbReference type="InterPro" id="IPR019545">
    <property type="entry name" value="DM13_domain"/>
</dbReference>
<dbReference type="PANTHER" id="PTHR47281:SF3">
    <property type="entry name" value="OS06G0649700 PROTEIN"/>
    <property type="match status" value="1"/>
</dbReference>
<dbReference type="GO" id="GO:0016020">
    <property type="term" value="C:membrane"/>
    <property type="evidence" value="ECO:0007669"/>
    <property type="project" value="UniProtKB-SubCell"/>
</dbReference>
<evidence type="ECO:0000256" key="8">
    <source>
        <dbReference type="SAM" id="SignalP"/>
    </source>
</evidence>
<dbReference type="InterPro" id="IPR005018">
    <property type="entry name" value="DOMON_domain"/>
</dbReference>
<reference evidence="12" key="2">
    <citation type="submission" date="2018-05" db="EMBL/GenBank/DDBJ databases">
        <title>OpunRS2 (Oryza punctata Reference Sequence Version 2).</title>
        <authorList>
            <person name="Zhang J."/>
            <person name="Kudrna D."/>
            <person name="Lee S."/>
            <person name="Talag J."/>
            <person name="Welchert J."/>
            <person name="Wing R.A."/>
        </authorList>
    </citation>
    <scope>NUCLEOTIDE SEQUENCE [LARGE SCALE GENOMIC DNA]</scope>
</reference>
<dbReference type="Pfam" id="PF03351">
    <property type="entry name" value="DOMON"/>
    <property type="match status" value="2"/>
</dbReference>
<keyword evidence="8" id="KW-0732">Signal</keyword>
<dbReference type="InterPro" id="IPR057443">
    <property type="entry name" value="At5g54830-like"/>
</dbReference>
<dbReference type="Proteomes" id="UP000026962">
    <property type="component" value="Chromosome 6"/>
</dbReference>
<feature type="transmembrane region" description="Helical" evidence="7">
    <location>
        <begin position="676"/>
        <end position="696"/>
    </location>
</feature>
<feature type="domain" description="DM13" evidence="11">
    <location>
        <begin position="39"/>
        <end position="144"/>
    </location>
</feature>
<dbReference type="InterPro" id="IPR045879">
    <property type="entry name" value="B561A"/>
</dbReference>
<evidence type="ECO:0000256" key="3">
    <source>
        <dbReference type="ARBA" id="ARBA00022692"/>
    </source>
</evidence>
<keyword evidence="2" id="KW-0813">Transport</keyword>
<feature type="transmembrane region" description="Helical" evidence="7">
    <location>
        <begin position="708"/>
        <end position="729"/>
    </location>
</feature>
<evidence type="ECO:0000256" key="5">
    <source>
        <dbReference type="ARBA" id="ARBA00022989"/>
    </source>
</evidence>
<dbReference type="Pfam" id="PF25489">
    <property type="entry name" value="At5g54830"/>
    <property type="match status" value="1"/>
</dbReference>
<evidence type="ECO:0000259" key="10">
    <source>
        <dbReference type="PROSITE" id="PS50939"/>
    </source>
</evidence>
<evidence type="ECO:0000259" key="11">
    <source>
        <dbReference type="PROSITE" id="PS51549"/>
    </source>
</evidence>
<dbReference type="InterPro" id="IPR045266">
    <property type="entry name" value="DOH_DOMON"/>
</dbReference>
<dbReference type="Gramene" id="OPUNC06G20660.1">
    <property type="protein sequence ID" value="OPUNC06G20660.1"/>
    <property type="gene ID" value="OPUNC06G20660"/>
</dbReference>
<accession>A0A0E0LE23</accession>
<dbReference type="eggNOG" id="KOG4293">
    <property type="taxonomic scope" value="Eukaryota"/>
</dbReference>
<name>A0A0E0LE23_ORYPU</name>
<dbReference type="PROSITE" id="PS51549">
    <property type="entry name" value="DM13"/>
    <property type="match status" value="1"/>
</dbReference>
<keyword evidence="13" id="KW-1185">Reference proteome</keyword>
<feature type="chain" id="PRO_5002366594" description="Cytochrome b561 domain-containing protein" evidence="8">
    <location>
        <begin position="25"/>
        <end position="1021"/>
    </location>
</feature>
<dbReference type="CDD" id="cd08760">
    <property type="entry name" value="Cyt_b561_FRRS1_like"/>
    <property type="match status" value="1"/>
</dbReference>
<evidence type="ECO:0000313" key="12">
    <source>
        <dbReference type="EnsemblPlants" id="OPUNC06G20660.1"/>
    </source>
</evidence>
<dbReference type="SMART" id="SM00664">
    <property type="entry name" value="DoH"/>
    <property type="match status" value="2"/>
</dbReference>
<reference evidence="12" key="1">
    <citation type="submission" date="2015-04" db="UniProtKB">
        <authorList>
            <consortium name="EnsemblPlants"/>
        </authorList>
    </citation>
    <scope>IDENTIFICATION</scope>
</reference>
<dbReference type="OMA" id="CGLILWV"/>
<evidence type="ECO:0000256" key="1">
    <source>
        <dbReference type="ARBA" id="ARBA00004370"/>
    </source>
</evidence>